<sequence length="57" mass="6552">MKTHKRDRTQRAWSKGYHAGLVGMSKEACPYAGSVNVRHNWMVGWRQAKENLSHGLE</sequence>
<dbReference type="OrthoDB" id="5917763at2"/>
<gene>
    <name evidence="3" type="ORF">DC094_09520</name>
</gene>
<keyword evidence="1" id="KW-0963">Cytoplasm</keyword>
<evidence type="ECO:0000256" key="2">
    <source>
        <dbReference type="ARBA" id="ARBA00022845"/>
    </source>
</evidence>
<organism evidence="3 4">
    <name type="scientific">Pelagibaculum spongiae</name>
    <dbReference type="NCBI Taxonomy" id="2080658"/>
    <lineage>
        <taxon>Bacteria</taxon>
        <taxon>Pseudomonadati</taxon>
        <taxon>Pseudomonadota</taxon>
        <taxon>Gammaproteobacteria</taxon>
        <taxon>Oceanospirillales</taxon>
        <taxon>Pelagibaculum</taxon>
    </lineage>
</organism>
<reference evidence="3 4" key="1">
    <citation type="submission" date="2018-04" db="EMBL/GenBank/DDBJ databases">
        <title>Thalassorhabdus spongiae gen. nov., sp. nov., isolated from a marine sponge in South-West Iceland.</title>
        <authorList>
            <person name="Knobloch S."/>
            <person name="Daussin A."/>
            <person name="Johannsson R."/>
            <person name="Marteinsson V.T."/>
        </authorList>
    </citation>
    <scope>NUCLEOTIDE SEQUENCE [LARGE SCALE GENOMIC DNA]</scope>
    <source>
        <strain evidence="3 4">Hp12</strain>
    </source>
</reference>
<dbReference type="Gene3D" id="1.10.10.620">
    <property type="entry name" value="ribosome modulation factor like domain"/>
    <property type="match status" value="1"/>
</dbReference>
<dbReference type="GO" id="GO:0006417">
    <property type="term" value="P:regulation of translation"/>
    <property type="evidence" value="ECO:0007669"/>
    <property type="project" value="UniProtKB-KW"/>
</dbReference>
<proteinExistence type="predicted"/>
<dbReference type="AlphaFoldDB" id="A0A2V1GUP8"/>
<name>A0A2V1GUP8_9GAMM</name>
<evidence type="ECO:0000313" key="4">
    <source>
        <dbReference type="Proteomes" id="UP000244906"/>
    </source>
</evidence>
<dbReference type="EMBL" id="QDDL01000003">
    <property type="protein sequence ID" value="PVZ69796.1"/>
    <property type="molecule type" value="Genomic_DNA"/>
</dbReference>
<dbReference type="Pfam" id="PF04957">
    <property type="entry name" value="RMF"/>
    <property type="match status" value="1"/>
</dbReference>
<keyword evidence="4" id="KW-1185">Reference proteome</keyword>
<evidence type="ECO:0000256" key="1">
    <source>
        <dbReference type="ARBA" id="ARBA00022490"/>
    </source>
</evidence>
<dbReference type="RefSeq" id="WP_116687128.1">
    <property type="nucleotide sequence ID" value="NZ_CAWNYD010000003.1"/>
</dbReference>
<protein>
    <submittedName>
        <fullName evidence="3">Ribosome modulation factor</fullName>
    </submittedName>
</protein>
<accession>A0A2V1GUP8</accession>
<dbReference type="NCBIfam" id="NF011162">
    <property type="entry name" value="PRK14563.1"/>
    <property type="match status" value="1"/>
</dbReference>
<dbReference type="Proteomes" id="UP000244906">
    <property type="component" value="Unassembled WGS sequence"/>
</dbReference>
<dbReference type="InterPro" id="IPR007040">
    <property type="entry name" value="Ribosome_modulation_factor"/>
</dbReference>
<evidence type="ECO:0000313" key="3">
    <source>
        <dbReference type="EMBL" id="PVZ69796.1"/>
    </source>
</evidence>
<keyword evidence="2" id="KW-0810">Translation regulation</keyword>
<comment type="caution">
    <text evidence="3">The sequence shown here is derived from an EMBL/GenBank/DDBJ whole genome shotgun (WGS) entry which is preliminary data.</text>
</comment>
<dbReference type="InterPro" id="IPR023200">
    <property type="entry name" value="RMF_sf"/>
</dbReference>
<dbReference type="NCBIfam" id="NF041886">
    <property type="entry name" value="Rmf_CrpP_fam"/>
    <property type="match status" value="1"/>
</dbReference>